<dbReference type="AlphaFoldDB" id="A0A7J9BKP9"/>
<dbReference type="EMBL" id="JABEZY010000004">
    <property type="protein sequence ID" value="MBA0736709.1"/>
    <property type="molecule type" value="Genomic_DNA"/>
</dbReference>
<organism evidence="1 2">
    <name type="scientific">Gossypium gossypioides</name>
    <name type="common">Mexican cotton</name>
    <name type="synonym">Selera gossypioides</name>
    <dbReference type="NCBI Taxonomy" id="34282"/>
    <lineage>
        <taxon>Eukaryota</taxon>
        <taxon>Viridiplantae</taxon>
        <taxon>Streptophyta</taxon>
        <taxon>Embryophyta</taxon>
        <taxon>Tracheophyta</taxon>
        <taxon>Spermatophyta</taxon>
        <taxon>Magnoliopsida</taxon>
        <taxon>eudicotyledons</taxon>
        <taxon>Gunneridae</taxon>
        <taxon>Pentapetalae</taxon>
        <taxon>rosids</taxon>
        <taxon>malvids</taxon>
        <taxon>Malvales</taxon>
        <taxon>Malvaceae</taxon>
        <taxon>Malvoideae</taxon>
        <taxon>Gossypium</taxon>
    </lineage>
</organism>
<evidence type="ECO:0000313" key="1">
    <source>
        <dbReference type="EMBL" id="MBA0736709.1"/>
    </source>
</evidence>
<comment type="caution">
    <text evidence="1">The sequence shown here is derived from an EMBL/GenBank/DDBJ whole genome shotgun (WGS) entry which is preliminary data.</text>
</comment>
<evidence type="ECO:0000313" key="2">
    <source>
        <dbReference type="Proteomes" id="UP000593579"/>
    </source>
</evidence>
<reference evidence="1 2" key="1">
    <citation type="journal article" date="2019" name="Genome Biol. Evol.">
        <title>Insights into the evolution of the New World diploid cottons (Gossypium, subgenus Houzingenia) based on genome sequencing.</title>
        <authorList>
            <person name="Grover C.E."/>
            <person name="Arick M.A. 2nd"/>
            <person name="Thrash A."/>
            <person name="Conover J.L."/>
            <person name="Sanders W.S."/>
            <person name="Peterson D.G."/>
            <person name="Frelichowski J.E."/>
            <person name="Scheffler J.A."/>
            <person name="Scheffler B.E."/>
            <person name="Wendel J.F."/>
        </authorList>
    </citation>
    <scope>NUCLEOTIDE SEQUENCE [LARGE SCALE GENOMIC DNA]</scope>
    <source>
        <strain evidence="1">5</strain>
        <tissue evidence="1">Leaf</tissue>
    </source>
</reference>
<gene>
    <name evidence="1" type="ORF">Gogos_010223</name>
</gene>
<name>A0A7J9BKP9_GOSGO</name>
<protein>
    <submittedName>
        <fullName evidence="1">Uncharacterized protein</fullName>
    </submittedName>
</protein>
<sequence>MKTGFSLVSRKNALWVRILRSKYGLRNQLPDSIHKNQCSHLWRSLSKSTLRDWVLLDGSWNIDLLRIWLPDDVIECIVSIPLLILLVVRIGSFGIDLVQGIFLSVVLTVL</sequence>
<proteinExistence type="predicted"/>
<dbReference type="Proteomes" id="UP000593579">
    <property type="component" value="Unassembled WGS sequence"/>
</dbReference>
<keyword evidence="2" id="KW-1185">Reference proteome</keyword>
<accession>A0A7J9BKP9</accession>